<dbReference type="OrthoDB" id="9798761at2"/>
<dbReference type="PANTHER" id="PTHR35149:SF2">
    <property type="entry name" value="DUF262 DOMAIN-CONTAINING PROTEIN"/>
    <property type="match status" value="1"/>
</dbReference>
<dbReference type="EMBL" id="CP014327">
    <property type="protein sequence ID" value="AML50459.1"/>
    <property type="molecule type" value="Genomic_DNA"/>
</dbReference>
<dbReference type="Proteomes" id="UP000070371">
    <property type="component" value="Chromosome"/>
</dbReference>
<dbReference type="KEGG" id="hat:RC74_03510"/>
<dbReference type="InterPro" id="IPR004919">
    <property type="entry name" value="GmrSD_N"/>
</dbReference>
<sequence length="77" mass="8698">MKTFDFDDIGIAKIFSDYSLSIPPHQRDYAWTEDEVGQLFSDLEAAYRNGSEYFLGTIVAIESKSINELVLLTASKD</sequence>
<evidence type="ECO:0000313" key="3">
    <source>
        <dbReference type="Proteomes" id="UP000070371"/>
    </source>
</evidence>
<gene>
    <name evidence="2" type="ORF">RC74_03510</name>
</gene>
<dbReference type="AlphaFoldDB" id="A0A126UYE8"/>
<proteinExistence type="predicted"/>
<dbReference type="RefSeq" id="WP_039003005.1">
    <property type="nucleotide sequence ID" value="NZ_CP014327.1"/>
</dbReference>
<evidence type="ECO:0000259" key="1">
    <source>
        <dbReference type="Pfam" id="PF03235"/>
    </source>
</evidence>
<dbReference type="PANTHER" id="PTHR35149">
    <property type="entry name" value="SLL5132 PROTEIN"/>
    <property type="match status" value="1"/>
</dbReference>
<protein>
    <recommendedName>
        <fullName evidence="1">GmrSD restriction endonucleases N-terminal domain-containing protein</fullName>
    </recommendedName>
</protein>
<feature type="domain" description="GmrSD restriction endonucleases N-terminal" evidence="1">
    <location>
        <begin position="11"/>
        <end position="61"/>
    </location>
</feature>
<name>A0A126UYE8_9RHOB</name>
<evidence type="ECO:0000313" key="2">
    <source>
        <dbReference type="EMBL" id="AML50459.1"/>
    </source>
</evidence>
<keyword evidence="3" id="KW-1185">Reference proteome</keyword>
<reference evidence="2 3" key="1">
    <citation type="submission" date="2016-02" db="EMBL/GenBank/DDBJ databases">
        <title>Complete genome sequence of Halocynthiibacter arcticus PAMC 20958t from arctic marine sediment.</title>
        <authorList>
            <person name="Lee Y.M."/>
            <person name="Baek K."/>
            <person name="Lee H.K."/>
            <person name="Shin S.C."/>
        </authorList>
    </citation>
    <scope>NUCLEOTIDE SEQUENCE [LARGE SCALE GENOMIC DNA]</scope>
    <source>
        <strain evidence="2">PAMC 20958</strain>
    </source>
</reference>
<organism evidence="2 3">
    <name type="scientific">Falsihalocynthiibacter arcticus</name>
    <dbReference type="NCBI Taxonomy" id="1579316"/>
    <lineage>
        <taxon>Bacteria</taxon>
        <taxon>Pseudomonadati</taxon>
        <taxon>Pseudomonadota</taxon>
        <taxon>Alphaproteobacteria</taxon>
        <taxon>Rhodobacterales</taxon>
        <taxon>Roseobacteraceae</taxon>
        <taxon>Falsihalocynthiibacter</taxon>
    </lineage>
</organism>
<dbReference type="STRING" id="1579316.RC74_03510"/>
<dbReference type="Pfam" id="PF03235">
    <property type="entry name" value="GmrSD_N"/>
    <property type="match status" value="1"/>
</dbReference>
<accession>A0A126UYE8</accession>